<dbReference type="Proteomes" id="UP000525987">
    <property type="component" value="Unassembled WGS sequence"/>
</dbReference>
<keyword evidence="2" id="KW-1185">Reference proteome</keyword>
<dbReference type="EMBL" id="JACHXM010000008">
    <property type="protein sequence ID" value="MBB3141213.1"/>
    <property type="molecule type" value="Genomic_DNA"/>
</dbReference>
<organism evidence="1 2">
    <name type="scientific">Halomonas organivorans</name>
    <dbReference type="NCBI Taxonomy" id="257772"/>
    <lineage>
        <taxon>Bacteria</taxon>
        <taxon>Pseudomonadati</taxon>
        <taxon>Pseudomonadota</taxon>
        <taxon>Gammaproteobacteria</taxon>
        <taxon>Oceanospirillales</taxon>
        <taxon>Halomonadaceae</taxon>
        <taxon>Halomonas</taxon>
    </lineage>
</organism>
<evidence type="ECO:0000313" key="2">
    <source>
        <dbReference type="Proteomes" id="UP000525987"/>
    </source>
</evidence>
<dbReference type="AlphaFoldDB" id="A0A7W5G584"/>
<sequence>MTSLLPPNRTALEDRVAASHPLALPVPLRTLWNPHTCPAHLLPFLAWAFSVDHWSPDWPERIKRDVIAASFEVHRIKGTRLAVDRALAAMGIDVEITEWFEAEPMLPRGTFEAVLYVNDNLTPDEPAFLNQRLYDELRATIDAAKNVRSHYAFKVGARFGPNRLGAASALQPGALARQAARPTQPPLEAIGTLTAAAAHQAGGLARRAASPQADTTLPAARIGAAGACQVTAVSRHATASTAVQASLPAASLRVAGSCQAVAITRRHVRGPDAADLPDTVAKASLAPMSLRAAGAWRARGITHFTMESTT</sequence>
<dbReference type="NCBIfam" id="TIGR01634">
    <property type="entry name" value="tail_P2_I"/>
    <property type="match status" value="1"/>
</dbReference>
<reference evidence="1 2" key="1">
    <citation type="submission" date="2020-08" db="EMBL/GenBank/DDBJ databases">
        <title>Genomic Encyclopedia of Type Strains, Phase III (KMG-III): the genomes of soil and plant-associated and newly described type strains.</title>
        <authorList>
            <person name="Whitman W."/>
        </authorList>
    </citation>
    <scope>NUCLEOTIDE SEQUENCE [LARGE SCALE GENOMIC DNA]</scope>
    <source>
        <strain evidence="1 2">CECT 5995</strain>
    </source>
</reference>
<dbReference type="Pfam" id="PF09684">
    <property type="entry name" value="Tail_P2_I"/>
    <property type="match status" value="1"/>
</dbReference>
<comment type="caution">
    <text evidence="1">The sequence shown here is derived from an EMBL/GenBank/DDBJ whole genome shotgun (WGS) entry which is preliminary data.</text>
</comment>
<dbReference type="RefSeq" id="WP_183387596.1">
    <property type="nucleotide sequence ID" value="NZ_JACHXM010000008.1"/>
</dbReference>
<dbReference type="InterPro" id="IPR006521">
    <property type="entry name" value="Tail_protein_I"/>
</dbReference>
<evidence type="ECO:0000313" key="1">
    <source>
        <dbReference type="EMBL" id="MBB3141213.1"/>
    </source>
</evidence>
<protein>
    <submittedName>
        <fullName evidence="1">Phage tail P2-like protein</fullName>
    </submittedName>
</protein>
<name>A0A7W5G584_9GAMM</name>
<accession>A0A7W5G584</accession>
<gene>
    <name evidence="1" type="ORF">FHR96_002090</name>
</gene>
<proteinExistence type="predicted"/>